<dbReference type="Proteomes" id="UP000465812">
    <property type="component" value="Chromosome"/>
</dbReference>
<dbReference type="Pfam" id="PF12802">
    <property type="entry name" value="MarR_2"/>
    <property type="match status" value="1"/>
</dbReference>
<dbReference type="SMART" id="SM00347">
    <property type="entry name" value="HTH_MARR"/>
    <property type="match status" value="1"/>
</dbReference>
<evidence type="ECO:0000313" key="3">
    <source>
        <dbReference type="Proteomes" id="UP000465812"/>
    </source>
</evidence>
<dbReference type="PANTHER" id="PTHR33164">
    <property type="entry name" value="TRANSCRIPTIONAL REGULATOR, MARR FAMILY"/>
    <property type="match status" value="1"/>
</dbReference>
<dbReference type="EMBL" id="AP022590">
    <property type="protein sequence ID" value="BBY38077.1"/>
    <property type="molecule type" value="Genomic_DNA"/>
</dbReference>
<accession>A0ABM7JST0</accession>
<name>A0ABM7JST0_MYCNT</name>
<dbReference type="InterPro" id="IPR000835">
    <property type="entry name" value="HTH_MarR-typ"/>
</dbReference>
<reference evidence="2 3" key="1">
    <citation type="journal article" date="2019" name="Emerg. Microbes Infect.">
        <title>Comprehensive subspecies identification of 175 nontuberculous mycobacteria species based on 7547 genomic profiles.</title>
        <authorList>
            <person name="Matsumoto Y."/>
            <person name="Kinjo T."/>
            <person name="Motooka D."/>
            <person name="Nabeya D."/>
            <person name="Jung N."/>
            <person name="Uechi K."/>
            <person name="Horii T."/>
            <person name="Iida T."/>
            <person name="Fujita J."/>
            <person name="Nakamura S."/>
        </authorList>
    </citation>
    <scope>NUCLEOTIDE SEQUENCE [LARGE SCALE GENOMIC DNA]</scope>
    <source>
        <strain evidence="2 3">JCM 18113</strain>
    </source>
</reference>
<dbReference type="Gene3D" id="1.10.10.10">
    <property type="entry name" value="Winged helix-like DNA-binding domain superfamily/Winged helix DNA-binding domain"/>
    <property type="match status" value="1"/>
</dbReference>
<organism evidence="2 3">
    <name type="scientific">Mycobacterium mantenii</name>
    <dbReference type="NCBI Taxonomy" id="560555"/>
    <lineage>
        <taxon>Bacteria</taxon>
        <taxon>Bacillati</taxon>
        <taxon>Actinomycetota</taxon>
        <taxon>Actinomycetes</taxon>
        <taxon>Mycobacteriales</taxon>
        <taxon>Mycobacteriaceae</taxon>
        <taxon>Mycobacterium</taxon>
        <taxon>Mycobacterium avium complex (MAC)</taxon>
    </lineage>
</organism>
<dbReference type="InterPro" id="IPR036388">
    <property type="entry name" value="WH-like_DNA-bd_sf"/>
</dbReference>
<dbReference type="PANTHER" id="PTHR33164:SF43">
    <property type="entry name" value="HTH-TYPE TRANSCRIPTIONAL REPRESSOR YETL"/>
    <property type="match status" value="1"/>
</dbReference>
<sequence>MSKNRKPAGSNTAPVQSELAQLINQAFYYTRRSFDEALRQLGLTAAQAGVLRRICDNPGITGVEIGRRMFTTPQAAQLILATLENKGLIDRKSDPASGRIVRSFITEDGRRVLKDAMPKMWGVEQELEGALTVEECHQLSSLLQRYVDR</sequence>
<proteinExistence type="predicted"/>
<evidence type="ECO:0000259" key="1">
    <source>
        <dbReference type="PROSITE" id="PS50995"/>
    </source>
</evidence>
<keyword evidence="3" id="KW-1185">Reference proteome</keyword>
<dbReference type="RefSeq" id="WP_083097066.1">
    <property type="nucleotide sequence ID" value="NZ_AP022590.1"/>
</dbReference>
<dbReference type="InterPro" id="IPR039422">
    <property type="entry name" value="MarR/SlyA-like"/>
</dbReference>
<gene>
    <name evidence="2" type="ORF">MMAN_22110</name>
</gene>
<dbReference type="PROSITE" id="PS50995">
    <property type="entry name" value="HTH_MARR_2"/>
    <property type="match status" value="1"/>
</dbReference>
<protein>
    <recommendedName>
        <fullName evidence="1">HTH marR-type domain-containing protein</fullName>
    </recommendedName>
</protein>
<evidence type="ECO:0000313" key="2">
    <source>
        <dbReference type="EMBL" id="BBY38077.1"/>
    </source>
</evidence>
<dbReference type="SUPFAM" id="SSF46785">
    <property type="entry name" value="Winged helix' DNA-binding domain"/>
    <property type="match status" value="1"/>
</dbReference>
<dbReference type="InterPro" id="IPR036390">
    <property type="entry name" value="WH_DNA-bd_sf"/>
</dbReference>
<feature type="domain" description="HTH marR-type" evidence="1">
    <location>
        <begin position="16"/>
        <end position="148"/>
    </location>
</feature>